<protein>
    <submittedName>
        <fullName evidence="1">Uncharacterized protein</fullName>
    </submittedName>
</protein>
<reference evidence="1 2" key="1">
    <citation type="journal article" date="2018" name="Sci. Rep.">
        <title>Genome sequence of the cauliflower mushroom Sparassis crispa (Hanabiratake) and its association with beneficial usage.</title>
        <authorList>
            <person name="Kiyama R."/>
            <person name="Furutani Y."/>
            <person name="Kawaguchi K."/>
            <person name="Nakanishi T."/>
        </authorList>
    </citation>
    <scope>NUCLEOTIDE SEQUENCE [LARGE SCALE GENOMIC DNA]</scope>
</reference>
<dbReference type="RefSeq" id="XP_027619943.1">
    <property type="nucleotide sequence ID" value="XM_027764142.1"/>
</dbReference>
<evidence type="ECO:0000313" key="2">
    <source>
        <dbReference type="Proteomes" id="UP000287166"/>
    </source>
</evidence>
<dbReference type="OrthoDB" id="542013at2759"/>
<accession>A0A401H3V9</accession>
<comment type="caution">
    <text evidence="1">The sequence shown here is derived from an EMBL/GenBank/DDBJ whole genome shotgun (WGS) entry which is preliminary data.</text>
</comment>
<dbReference type="Gene3D" id="3.40.50.720">
    <property type="entry name" value="NAD(P)-binding Rossmann-like Domain"/>
    <property type="match status" value="1"/>
</dbReference>
<dbReference type="Proteomes" id="UP000287166">
    <property type="component" value="Unassembled WGS sequence"/>
</dbReference>
<dbReference type="EMBL" id="BFAD01000015">
    <property type="protein sequence ID" value="GBE89030.1"/>
    <property type="molecule type" value="Genomic_DNA"/>
</dbReference>
<organism evidence="1 2">
    <name type="scientific">Sparassis crispa</name>
    <dbReference type="NCBI Taxonomy" id="139825"/>
    <lineage>
        <taxon>Eukaryota</taxon>
        <taxon>Fungi</taxon>
        <taxon>Dikarya</taxon>
        <taxon>Basidiomycota</taxon>
        <taxon>Agaricomycotina</taxon>
        <taxon>Agaricomycetes</taxon>
        <taxon>Polyporales</taxon>
        <taxon>Sparassidaceae</taxon>
        <taxon>Sparassis</taxon>
    </lineage>
</organism>
<sequence length="143" mass="15920">MLNALSDPNYCTRSSNMDSQYHISKLLGMMFVQSLAARLPQPTPVTVFAVNPGLCHSQILREAIESPVVKHLTAGYKAILSRTTEVGSRTLVHAVTDPNERTFHAHYVSTCIVVEESDYLRTAEDKALTERACFRERAVLTIV</sequence>
<dbReference type="GeneID" id="38785947"/>
<name>A0A401H3V9_9APHY</name>
<evidence type="ECO:0000313" key="1">
    <source>
        <dbReference type="EMBL" id="GBE89030.1"/>
    </source>
</evidence>
<dbReference type="InParanoid" id="A0A401H3V9"/>
<keyword evidence="2" id="KW-1185">Reference proteome</keyword>
<dbReference type="InterPro" id="IPR036291">
    <property type="entry name" value="NAD(P)-bd_dom_sf"/>
</dbReference>
<dbReference type="STRING" id="139825.A0A401H3V9"/>
<dbReference type="SUPFAM" id="SSF51735">
    <property type="entry name" value="NAD(P)-binding Rossmann-fold domains"/>
    <property type="match status" value="1"/>
</dbReference>
<proteinExistence type="predicted"/>
<gene>
    <name evidence="1" type="ORF">SCP_1500320</name>
</gene>
<dbReference type="AlphaFoldDB" id="A0A401H3V9"/>